<dbReference type="Pfam" id="PF07927">
    <property type="entry name" value="HicA_toxin"/>
    <property type="match status" value="1"/>
</dbReference>
<dbReference type="STRING" id="1423815.FC27_GL001191"/>
<accession>A0A0R1SLT0</accession>
<comment type="caution">
    <text evidence="8">The sequence shown here is derived from an EMBL/GenBank/DDBJ whole genome shotgun (WGS) entry which is preliminary data.</text>
</comment>
<evidence type="ECO:0000313" key="8">
    <source>
        <dbReference type="EMBL" id="KRL65899.1"/>
    </source>
</evidence>
<evidence type="ECO:0000313" key="9">
    <source>
        <dbReference type="Proteomes" id="UP000051647"/>
    </source>
</evidence>
<evidence type="ECO:0000256" key="2">
    <source>
        <dbReference type="ARBA" id="ARBA00022649"/>
    </source>
</evidence>
<dbReference type="Gene3D" id="3.30.920.30">
    <property type="entry name" value="Hypothetical protein"/>
    <property type="match status" value="1"/>
</dbReference>
<evidence type="ECO:0000256" key="5">
    <source>
        <dbReference type="ARBA" id="ARBA00022801"/>
    </source>
</evidence>
<gene>
    <name evidence="8" type="ORF">FC27_GL001191</name>
</gene>
<dbReference type="RefSeq" id="WP_010625103.1">
    <property type="nucleotide sequence ID" value="NZ_AZFA01000024.1"/>
</dbReference>
<protein>
    <recommendedName>
        <fullName evidence="10">Toxin HicA</fullName>
    </recommendedName>
</protein>
<dbReference type="GO" id="GO:0016787">
    <property type="term" value="F:hydrolase activity"/>
    <property type="evidence" value="ECO:0007669"/>
    <property type="project" value="UniProtKB-KW"/>
</dbReference>
<dbReference type="PATRIC" id="fig|1423815.3.peg.1222"/>
<evidence type="ECO:0000256" key="6">
    <source>
        <dbReference type="ARBA" id="ARBA00022884"/>
    </source>
</evidence>
<name>A0A0R1SLT0_9LACO</name>
<proteinExistence type="inferred from homology"/>
<keyword evidence="6" id="KW-0694">RNA-binding</keyword>
<keyword evidence="7" id="KW-0346">Stress response</keyword>
<evidence type="ECO:0008006" key="10">
    <source>
        <dbReference type="Google" id="ProtNLM"/>
    </source>
</evidence>
<comment type="similarity">
    <text evidence="1">Belongs to the HicA mRNA interferase family.</text>
</comment>
<keyword evidence="3" id="KW-0540">Nuclease</keyword>
<dbReference type="InterPro" id="IPR012933">
    <property type="entry name" value="HicA_mRNA_interferase"/>
</dbReference>
<sequence length="69" mass="7891">MAMKPRKLLKLLRKNGFVEKSQTGSHLKMYNPQTNVTLPVPVHFDKEYEHGIESKILKQAGITQKNDAN</sequence>
<dbReference type="GO" id="GO:0003729">
    <property type="term" value="F:mRNA binding"/>
    <property type="evidence" value="ECO:0007669"/>
    <property type="project" value="InterPro"/>
</dbReference>
<keyword evidence="9" id="KW-1185">Reference proteome</keyword>
<dbReference type="AlphaFoldDB" id="A0A0R1SLT0"/>
<keyword evidence="4" id="KW-0255">Endonuclease</keyword>
<dbReference type="EMBL" id="AZFA01000024">
    <property type="protein sequence ID" value="KRL65899.1"/>
    <property type="molecule type" value="Genomic_DNA"/>
</dbReference>
<keyword evidence="5" id="KW-0378">Hydrolase</keyword>
<dbReference type="GO" id="GO:0004519">
    <property type="term" value="F:endonuclease activity"/>
    <property type="evidence" value="ECO:0007669"/>
    <property type="project" value="UniProtKB-KW"/>
</dbReference>
<keyword evidence="2" id="KW-1277">Toxin-antitoxin system</keyword>
<evidence type="ECO:0000256" key="4">
    <source>
        <dbReference type="ARBA" id="ARBA00022759"/>
    </source>
</evidence>
<dbReference type="Proteomes" id="UP000051647">
    <property type="component" value="Unassembled WGS sequence"/>
</dbReference>
<dbReference type="OrthoDB" id="286048at2"/>
<evidence type="ECO:0000256" key="1">
    <source>
        <dbReference type="ARBA" id="ARBA00006620"/>
    </source>
</evidence>
<dbReference type="InterPro" id="IPR038570">
    <property type="entry name" value="HicA_sf"/>
</dbReference>
<reference evidence="8 9" key="1">
    <citation type="journal article" date="2015" name="Genome Announc.">
        <title>Expanding the biotechnology potential of lactobacilli through comparative genomics of 213 strains and associated genera.</title>
        <authorList>
            <person name="Sun Z."/>
            <person name="Harris H.M."/>
            <person name="McCann A."/>
            <person name="Guo C."/>
            <person name="Argimon S."/>
            <person name="Zhang W."/>
            <person name="Yang X."/>
            <person name="Jeffery I.B."/>
            <person name="Cooney J.C."/>
            <person name="Kagawa T.F."/>
            <person name="Liu W."/>
            <person name="Song Y."/>
            <person name="Salvetti E."/>
            <person name="Wrobel A."/>
            <person name="Rasinkangas P."/>
            <person name="Parkhill J."/>
            <person name="Rea M.C."/>
            <person name="O'Sullivan O."/>
            <person name="Ritari J."/>
            <person name="Douillard F.P."/>
            <person name="Paul Ross R."/>
            <person name="Yang R."/>
            <person name="Briner A.E."/>
            <person name="Felis G.E."/>
            <person name="de Vos W.M."/>
            <person name="Barrangou R."/>
            <person name="Klaenhammer T.R."/>
            <person name="Caufield P.W."/>
            <person name="Cui Y."/>
            <person name="Zhang H."/>
            <person name="O'Toole P.W."/>
        </authorList>
    </citation>
    <scope>NUCLEOTIDE SEQUENCE [LARGE SCALE GENOMIC DNA]</scope>
    <source>
        <strain evidence="8 9">DSM 14857</strain>
    </source>
</reference>
<dbReference type="eggNOG" id="ENOG5033BXQ">
    <property type="taxonomic scope" value="Bacteria"/>
</dbReference>
<dbReference type="SUPFAM" id="SSF54786">
    <property type="entry name" value="YcfA/nrd intein domain"/>
    <property type="match status" value="1"/>
</dbReference>
<evidence type="ECO:0000256" key="3">
    <source>
        <dbReference type="ARBA" id="ARBA00022722"/>
    </source>
</evidence>
<evidence type="ECO:0000256" key="7">
    <source>
        <dbReference type="ARBA" id="ARBA00023016"/>
    </source>
</evidence>
<organism evidence="8 9">
    <name type="scientific">Companilactobacillus versmoldensis DSM 14857 = KCTC 3814</name>
    <dbReference type="NCBI Taxonomy" id="1423815"/>
    <lineage>
        <taxon>Bacteria</taxon>
        <taxon>Bacillati</taxon>
        <taxon>Bacillota</taxon>
        <taxon>Bacilli</taxon>
        <taxon>Lactobacillales</taxon>
        <taxon>Lactobacillaceae</taxon>
        <taxon>Companilactobacillus</taxon>
    </lineage>
</organism>